<evidence type="ECO:0000256" key="1">
    <source>
        <dbReference type="ARBA" id="ARBA00004442"/>
    </source>
</evidence>
<comment type="caution">
    <text evidence="8">The sequence shown here is derived from an EMBL/GenBank/DDBJ whole genome shotgun (WGS) entry which is preliminary data.</text>
</comment>
<evidence type="ECO:0000256" key="2">
    <source>
        <dbReference type="ARBA" id="ARBA00023136"/>
    </source>
</evidence>
<dbReference type="CDD" id="cd07185">
    <property type="entry name" value="OmpA_C-like"/>
    <property type="match status" value="1"/>
</dbReference>
<dbReference type="RefSeq" id="WP_133198815.1">
    <property type="nucleotide sequence ID" value="NZ_JBHUCW010000057.1"/>
</dbReference>
<keyword evidence="9" id="KW-1185">Reference proteome</keyword>
<dbReference type="PRINTS" id="PR01021">
    <property type="entry name" value="OMPADOMAIN"/>
</dbReference>
<dbReference type="InterPro" id="IPR006664">
    <property type="entry name" value="OMP_bac"/>
</dbReference>
<dbReference type="OrthoDB" id="9805832at2"/>
<dbReference type="Pfam" id="PF00691">
    <property type="entry name" value="OmpA"/>
    <property type="match status" value="1"/>
</dbReference>
<feature type="region of interest" description="Disordered" evidence="5">
    <location>
        <begin position="169"/>
        <end position="197"/>
    </location>
</feature>
<comment type="subcellular location">
    <subcellularLocation>
        <location evidence="1">Cell outer membrane</location>
    </subcellularLocation>
</comment>
<keyword evidence="2 4" id="KW-0472">Membrane</keyword>
<dbReference type="GO" id="GO:0009279">
    <property type="term" value="C:cell outer membrane"/>
    <property type="evidence" value="ECO:0007669"/>
    <property type="project" value="UniProtKB-SubCell"/>
</dbReference>
<evidence type="ECO:0000256" key="4">
    <source>
        <dbReference type="PROSITE-ProRule" id="PRU00473"/>
    </source>
</evidence>
<keyword evidence="3" id="KW-0998">Cell outer membrane</keyword>
<name>A0A4V2ZY72_9BURK</name>
<evidence type="ECO:0000313" key="9">
    <source>
        <dbReference type="Proteomes" id="UP000295722"/>
    </source>
</evidence>
<protein>
    <submittedName>
        <fullName evidence="8">OmpA family protein</fullName>
    </submittedName>
</protein>
<gene>
    <name evidence="8" type="ORF">EYW47_32010</name>
</gene>
<feature type="chain" id="PRO_5020985413" evidence="6">
    <location>
        <begin position="35"/>
        <end position="197"/>
    </location>
</feature>
<dbReference type="InterPro" id="IPR006665">
    <property type="entry name" value="OmpA-like"/>
</dbReference>
<evidence type="ECO:0000313" key="8">
    <source>
        <dbReference type="EMBL" id="TDG19152.1"/>
    </source>
</evidence>
<evidence type="ECO:0000256" key="5">
    <source>
        <dbReference type="SAM" id="MobiDB-lite"/>
    </source>
</evidence>
<evidence type="ECO:0000259" key="7">
    <source>
        <dbReference type="PROSITE" id="PS51123"/>
    </source>
</evidence>
<dbReference type="PROSITE" id="PS01068">
    <property type="entry name" value="OMPA_1"/>
    <property type="match status" value="1"/>
</dbReference>
<organism evidence="8 9">
    <name type="scientific">Paraburkholderia silviterrae</name>
    <dbReference type="NCBI Taxonomy" id="2528715"/>
    <lineage>
        <taxon>Bacteria</taxon>
        <taxon>Pseudomonadati</taxon>
        <taxon>Pseudomonadota</taxon>
        <taxon>Betaproteobacteria</taxon>
        <taxon>Burkholderiales</taxon>
        <taxon>Burkholderiaceae</taxon>
        <taxon>Paraburkholderia</taxon>
    </lineage>
</organism>
<dbReference type="SUPFAM" id="SSF103088">
    <property type="entry name" value="OmpA-like"/>
    <property type="match status" value="1"/>
</dbReference>
<proteinExistence type="predicted"/>
<sequence length="197" mass="21011">MWNSIQPDFNAARGRSGLLLAVLCVASLARLACAAEPLIKEQDVDEQSIIQALTPEKAENRVVTRGLRYRDPGPGSDSLAPASKPSVALLITFSTNSTTLTNGARAALDKVAHALQSTQLSEYKFRIEGHADPRGSAVANMKLSADRAVAVLDYLTRGEGIAPERLSAVGKGSSEPLNTRNPAAPENRRVTIVRLPD</sequence>
<dbReference type="PROSITE" id="PS51123">
    <property type="entry name" value="OMPA_2"/>
    <property type="match status" value="1"/>
</dbReference>
<feature type="signal peptide" evidence="6">
    <location>
        <begin position="1"/>
        <end position="34"/>
    </location>
</feature>
<dbReference type="EMBL" id="SMRP01000024">
    <property type="protein sequence ID" value="TDG19152.1"/>
    <property type="molecule type" value="Genomic_DNA"/>
</dbReference>
<dbReference type="InterPro" id="IPR036737">
    <property type="entry name" value="OmpA-like_sf"/>
</dbReference>
<dbReference type="Gene3D" id="3.30.1330.60">
    <property type="entry name" value="OmpA-like domain"/>
    <property type="match status" value="1"/>
</dbReference>
<dbReference type="InterPro" id="IPR006690">
    <property type="entry name" value="OMPA-like_CS"/>
</dbReference>
<dbReference type="PANTHER" id="PTHR30329:SF21">
    <property type="entry name" value="LIPOPROTEIN YIAD-RELATED"/>
    <property type="match status" value="1"/>
</dbReference>
<keyword evidence="6" id="KW-0732">Signal</keyword>
<accession>A0A4V2ZY72</accession>
<evidence type="ECO:0000256" key="6">
    <source>
        <dbReference type="SAM" id="SignalP"/>
    </source>
</evidence>
<dbReference type="InterPro" id="IPR050330">
    <property type="entry name" value="Bact_OuterMem_StrucFunc"/>
</dbReference>
<dbReference type="AlphaFoldDB" id="A0A4V2ZY72"/>
<dbReference type="PANTHER" id="PTHR30329">
    <property type="entry name" value="STATOR ELEMENT OF FLAGELLAR MOTOR COMPLEX"/>
    <property type="match status" value="1"/>
</dbReference>
<feature type="domain" description="OmpA-like" evidence="7">
    <location>
        <begin position="80"/>
        <end position="197"/>
    </location>
</feature>
<dbReference type="Proteomes" id="UP000295722">
    <property type="component" value="Unassembled WGS sequence"/>
</dbReference>
<reference evidence="8 9" key="1">
    <citation type="submission" date="2019-03" db="EMBL/GenBank/DDBJ databases">
        <title>Paraburkholderia sp. 4M-K11, isolated from subtropical forest soil.</title>
        <authorList>
            <person name="Gao Z.-H."/>
            <person name="Qiu L.-H."/>
        </authorList>
    </citation>
    <scope>NUCLEOTIDE SEQUENCE [LARGE SCALE GENOMIC DNA]</scope>
    <source>
        <strain evidence="8 9">4M-K11</strain>
    </source>
</reference>
<evidence type="ECO:0000256" key="3">
    <source>
        <dbReference type="ARBA" id="ARBA00023237"/>
    </source>
</evidence>